<feature type="compositionally biased region" description="Basic and acidic residues" evidence="1">
    <location>
        <begin position="219"/>
        <end position="229"/>
    </location>
</feature>
<reference evidence="2" key="2">
    <citation type="submission" date="2021-04" db="EMBL/GenBank/DDBJ databases">
        <authorList>
            <person name="Gilroy R."/>
        </authorList>
    </citation>
    <scope>NUCLEOTIDE SEQUENCE</scope>
    <source>
        <strain evidence="2">CHK195-6426</strain>
    </source>
</reference>
<reference evidence="2" key="1">
    <citation type="journal article" date="2021" name="PeerJ">
        <title>Extensive microbial diversity within the chicken gut microbiome revealed by metagenomics and culture.</title>
        <authorList>
            <person name="Gilroy R."/>
            <person name="Ravi A."/>
            <person name="Getino M."/>
            <person name="Pursley I."/>
            <person name="Horton D.L."/>
            <person name="Alikhan N.F."/>
            <person name="Baker D."/>
            <person name="Gharbi K."/>
            <person name="Hall N."/>
            <person name="Watson M."/>
            <person name="Adriaenssens E.M."/>
            <person name="Foster-Nyarko E."/>
            <person name="Jarju S."/>
            <person name="Secka A."/>
            <person name="Antonio M."/>
            <person name="Oren A."/>
            <person name="Chaudhuri R.R."/>
            <person name="La Ragione R."/>
            <person name="Hildebrand F."/>
            <person name="Pallen M.J."/>
        </authorList>
    </citation>
    <scope>NUCLEOTIDE SEQUENCE</scope>
    <source>
        <strain evidence="2">CHK195-6426</strain>
    </source>
</reference>
<gene>
    <name evidence="2" type="ORF">H9742_11030</name>
</gene>
<feature type="compositionally biased region" description="Polar residues" evidence="1">
    <location>
        <begin position="176"/>
        <end position="189"/>
    </location>
</feature>
<comment type="caution">
    <text evidence="2">The sequence shown here is derived from an EMBL/GenBank/DDBJ whole genome shotgun (WGS) entry which is preliminary data.</text>
</comment>
<evidence type="ECO:0000256" key="1">
    <source>
        <dbReference type="SAM" id="MobiDB-lite"/>
    </source>
</evidence>
<feature type="region of interest" description="Disordered" evidence="1">
    <location>
        <begin position="173"/>
        <end position="229"/>
    </location>
</feature>
<proteinExistence type="predicted"/>
<feature type="region of interest" description="Disordered" evidence="1">
    <location>
        <begin position="73"/>
        <end position="109"/>
    </location>
</feature>
<protein>
    <submittedName>
        <fullName evidence="2">FlxA-like family protein</fullName>
    </submittedName>
</protein>
<organism evidence="2 3">
    <name type="scientific">Candidatus Acetatifactor stercoripullorum</name>
    <dbReference type="NCBI Taxonomy" id="2838414"/>
    <lineage>
        <taxon>Bacteria</taxon>
        <taxon>Bacillati</taxon>
        <taxon>Bacillota</taxon>
        <taxon>Clostridia</taxon>
        <taxon>Lachnospirales</taxon>
        <taxon>Lachnospiraceae</taxon>
        <taxon>Acetatifactor</taxon>
    </lineage>
</organism>
<dbReference type="AlphaFoldDB" id="A0A9D1R5E1"/>
<dbReference type="EMBL" id="DXGH01000061">
    <property type="protein sequence ID" value="HIW82026.1"/>
    <property type="molecule type" value="Genomic_DNA"/>
</dbReference>
<feature type="compositionally biased region" description="Basic and acidic residues" evidence="1">
    <location>
        <begin position="76"/>
        <end position="90"/>
    </location>
</feature>
<sequence length="229" mass="24572">MKINAAGTVNANLQTTYGIGQGADSYSKNIQNQIADAQKALQELSSNENLTMEEKRQKRQEIQQEIADLNQQLRQHQIEQRKKLQTKDSSAEDLLGGGSQTQKKSADAQGISDASMQAIISADAAMGQVQVQSRVKSSLEGRAGVLKAEIKRDAGAGGNTEAKEAELAEIEEKAGNVTTSQMSALSEISKNLEEAAKEDGKADKKENAKSPSGEAEENPAVHDHVDIKL</sequence>
<name>A0A9D1R5E1_9FIRM</name>
<dbReference type="Proteomes" id="UP000824265">
    <property type="component" value="Unassembled WGS sequence"/>
</dbReference>
<evidence type="ECO:0000313" key="3">
    <source>
        <dbReference type="Proteomes" id="UP000824265"/>
    </source>
</evidence>
<feature type="compositionally biased region" description="Basic and acidic residues" evidence="1">
    <location>
        <begin position="190"/>
        <end position="208"/>
    </location>
</feature>
<evidence type="ECO:0000313" key="2">
    <source>
        <dbReference type="EMBL" id="HIW82026.1"/>
    </source>
</evidence>
<accession>A0A9D1R5E1</accession>